<dbReference type="Pfam" id="PF03188">
    <property type="entry name" value="Cytochrom_B561"/>
    <property type="match status" value="1"/>
</dbReference>
<dbReference type="AlphaFoldDB" id="A0AA41SHG2"/>
<name>A0AA41SHG2_PAPNU</name>
<feature type="signal peptide" evidence="12">
    <location>
        <begin position="1"/>
        <end position="31"/>
    </location>
</feature>
<dbReference type="InterPro" id="IPR045150">
    <property type="entry name" value="CYB561D1/2"/>
</dbReference>
<dbReference type="GO" id="GO:0020037">
    <property type="term" value="F:heme binding"/>
    <property type="evidence" value="ECO:0007669"/>
    <property type="project" value="TreeGrafter"/>
</dbReference>
<evidence type="ECO:0000313" key="15">
    <source>
        <dbReference type="Proteomes" id="UP001177140"/>
    </source>
</evidence>
<keyword evidence="8 11" id="KW-1133">Transmembrane helix</keyword>
<evidence type="ECO:0000256" key="7">
    <source>
        <dbReference type="ARBA" id="ARBA00022982"/>
    </source>
</evidence>
<dbReference type="PROSITE" id="PS50939">
    <property type="entry name" value="CYTOCHROME_B561"/>
    <property type="match status" value="1"/>
</dbReference>
<evidence type="ECO:0000256" key="9">
    <source>
        <dbReference type="ARBA" id="ARBA00023004"/>
    </source>
</evidence>
<evidence type="ECO:0000256" key="2">
    <source>
        <dbReference type="ARBA" id="ARBA00004141"/>
    </source>
</evidence>
<keyword evidence="6" id="KW-0479">Metal-binding</keyword>
<protein>
    <recommendedName>
        <fullName evidence="13">Cytochrome b561 domain-containing protein</fullName>
    </recommendedName>
</protein>
<keyword evidence="12" id="KW-0732">Signal</keyword>
<keyword evidence="15" id="KW-1185">Reference proteome</keyword>
<feature type="transmembrane region" description="Helical" evidence="11">
    <location>
        <begin position="199"/>
        <end position="219"/>
    </location>
</feature>
<comment type="cofactor">
    <cofactor evidence="1">
        <name>heme b</name>
        <dbReference type="ChEBI" id="CHEBI:60344"/>
    </cofactor>
</comment>
<dbReference type="SMART" id="SM00665">
    <property type="entry name" value="B561"/>
    <property type="match status" value="1"/>
</dbReference>
<comment type="subcellular location">
    <subcellularLocation>
        <location evidence="2">Membrane</location>
        <topology evidence="2">Multi-pass membrane protein</topology>
    </subcellularLocation>
</comment>
<gene>
    <name evidence="14" type="ORF">MKW94_007897</name>
</gene>
<proteinExistence type="predicted"/>
<dbReference type="Gene3D" id="1.20.120.1770">
    <property type="match status" value="1"/>
</dbReference>
<feature type="transmembrane region" description="Helical" evidence="11">
    <location>
        <begin position="134"/>
        <end position="153"/>
    </location>
</feature>
<evidence type="ECO:0000259" key="13">
    <source>
        <dbReference type="PROSITE" id="PS50939"/>
    </source>
</evidence>
<evidence type="ECO:0000256" key="4">
    <source>
        <dbReference type="ARBA" id="ARBA00022617"/>
    </source>
</evidence>
<dbReference type="CDD" id="cd08760">
    <property type="entry name" value="Cyt_b561_FRRS1_like"/>
    <property type="match status" value="1"/>
</dbReference>
<keyword evidence="3" id="KW-0813">Transport</keyword>
<evidence type="ECO:0000256" key="3">
    <source>
        <dbReference type="ARBA" id="ARBA00022448"/>
    </source>
</evidence>
<keyword evidence="5 11" id="KW-0812">Transmembrane</keyword>
<evidence type="ECO:0000256" key="12">
    <source>
        <dbReference type="SAM" id="SignalP"/>
    </source>
</evidence>
<feature type="transmembrane region" description="Helical" evidence="11">
    <location>
        <begin position="98"/>
        <end position="122"/>
    </location>
</feature>
<feature type="domain" description="Cytochrome b561" evidence="13">
    <location>
        <begin position="27"/>
        <end position="227"/>
    </location>
</feature>
<keyword evidence="4" id="KW-0349">Heme</keyword>
<dbReference type="Proteomes" id="UP001177140">
    <property type="component" value="Unassembled WGS sequence"/>
</dbReference>
<sequence length="266" mass="30849">MQFPAKKLVSFTISANILILLLLLSTPFVHSSYNPLELVKDRILDSKNESVEKMSPKLSFEITVHGFLLWASMGFLMPLGLLIIRMSNTEKCGRRLKLLFYLHVTLQILSALLVTVAAVMSIKNFENIFNNQHRRIGVALYAFVWVQAFIGFRRPRKGIRGRSKWFFVHWGLGTGITLLGIINVYTGLQAYHEKTSRSIRLWSTLFTIEVCLITFLYLFQDKWNYIQQQGVVSRVEPVLPTHEENFTREEEPRIRPKNTLLMIMNK</sequence>
<evidence type="ECO:0000256" key="11">
    <source>
        <dbReference type="SAM" id="Phobius"/>
    </source>
</evidence>
<evidence type="ECO:0000256" key="5">
    <source>
        <dbReference type="ARBA" id="ARBA00022692"/>
    </source>
</evidence>
<evidence type="ECO:0000256" key="1">
    <source>
        <dbReference type="ARBA" id="ARBA00001970"/>
    </source>
</evidence>
<dbReference type="GO" id="GO:0016020">
    <property type="term" value="C:membrane"/>
    <property type="evidence" value="ECO:0007669"/>
    <property type="project" value="UniProtKB-SubCell"/>
</dbReference>
<organism evidence="14 15">
    <name type="scientific">Papaver nudicaule</name>
    <name type="common">Iceland poppy</name>
    <dbReference type="NCBI Taxonomy" id="74823"/>
    <lineage>
        <taxon>Eukaryota</taxon>
        <taxon>Viridiplantae</taxon>
        <taxon>Streptophyta</taxon>
        <taxon>Embryophyta</taxon>
        <taxon>Tracheophyta</taxon>
        <taxon>Spermatophyta</taxon>
        <taxon>Magnoliopsida</taxon>
        <taxon>Ranunculales</taxon>
        <taxon>Papaveraceae</taxon>
        <taxon>Papaveroideae</taxon>
        <taxon>Papaver</taxon>
    </lineage>
</organism>
<comment type="caution">
    <text evidence="14">The sequence shown here is derived from an EMBL/GenBank/DDBJ whole genome shotgun (WGS) entry which is preliminary data.</text>
</comment>
<dbReference type="InterPro" id="IPR006593">
    <property type="entry name" value="Cyt_b561/ferric_Rdtase_TM"/>
</dbReference>
<keyword evidence="9" id="KW-0408">Iron</keyword>
<feature type="transmembrane region" description="Helical" evidence="11">
    <location>
        <begin position="67"/>
        <end position="86"/>
    </location>
</feature>
<dbReference type="GO" id="GO:0140575">
    <property type="term" value="F:transmembrane monodehydroascorbate reductase activity"/>
    <property type="evidence" value="ECO:0007669"/>
    <property type="project" value="InterPro"/>
</dbReference>
<dbReference type="GO" id="GO:0046872">
    <property type="term" value="F:metal ion binding"/>
    <property type="evidence" value="ECO:0007669"/>
    <property type="project" value="UniProtKB-KW"/>
</dbReference>
<evidence type="ECO:0000256" key="10">
    <source>
        <dbReference type="ARBA" id="ARBA00023136"/>
    </source>
</evidence>
<feature type="chain" id="PRO_5041206204" description="Cytochrome b561 domain-containing protein" evidence="12">
    <location>
        <begin position="32"/>
        <end position="266"/>
    </location>
</feature>
<dbReference type="PANTHER" id="PTHR15422:SF24">
    <property type="entry name" value="DOMON RELATED DOMAIN-CONTAINING PROTEIN"/>
    <property type="match status" value="1"/>
</dbReference>
<accession>A0AA41SHG2</accession>
<feature type="transmembrane region" description="Helical" evidence="11">
    <location>
        <begin position="165"/>
        <end position="187"/>
    </location>
</feature>
<keyword evidence="7" id="KW-0249">Electron transport</keyword>
<reference evidence="14" key="1">
    <citation type="submission" date="2022-03" db="EMBL/GenBank/DDBJ databases">
        <title>A functionally conserved STORR gene fusion in Papaver species that diverged 16.8 million years ago.</title>
        <authorList>
            <person name="Catania T."/>
        </authorList>
    </citation>
    <scope>NUCLEOTIDE SEQUENCE</scope>
    <source>
        <strain evidence="14">S-191538</strain>
    </source>
</reference>
<dbReference type="PANTHER" id="PTHR15422">
    <property type="entry name" value="OS05G0565100 PROTEIN"/>
    <property type="match status" value="1"/>
</dbReference>
<keyword evidence="10 11" id="KW-0472">Membrane</keyword>
<dbReference type="EMBL" id="JAJJMA010169995">
    <property type="protein sequence ID" value="MCL7036627.1"/>
    <property type="molecule type" value="Genomic_DNA"/>
</dbReference>
<evidence type="ECO:0000256" key="6">
    <source>
        <dbReference type="ARBA" id="ARBA00022723"/>
    </source>
</evidence>
<evidence type="ECO:0000313" key="14">
    <source>
        <dbReference type="EMBL" id="MCL7036627.1"/>
    </source>
</evidence>
<evidence type="ECO:0000256" key="8">
    <source>
        <dbReference type="ARBA" id="ARBA00022989"/>
    </source>
</evidence>